<dbReference type="Proteomes" id="UP001174936">
    <property type="component" value="Unassembled WGS sequence"/>
</dbReference>
<keyword evidence="2" id="KW-1185">Reference proteome</keyword>
<evidence type="ECO:0000313" key="2">
    <source>
        <dbReference type="Proteomes" id="UP001174936"/>
    </source>
</evidence>
<organism evidence="1 2">
    <name type="scientific">Cercophora newfieldiana</name>
    <dbReference type="NCBI Taxonomy" id="92897"/>
    <lineage>
        <taxon>Eukaryota</taxon>
        <taxon>Fungi</taxon>
        <taxon>Dikarya</taxon>
        <taxon>Ascomycota</taxon>
        <taxon>Pezizomycotina</taxon>
        <taxon>Sordariomycetes</taxon>
        <taxon>Sordariomycetidae</taxon>
        <taxon>Sordariales</taxon>
        <taxon>Lasiosphaeriaceae</taxon>
        <taxon>Cercophora</taxon>
    </lineage>
</organism>
<proteinExistence type="predicted"/>
<name>A0AA39XXU8_9PEZI</name>
<dbReference type="EMBL" id="JAULSV010000006">
    <property type="protein sequence ID" value="KAK0641367.1"/>
    <property type="molecule type" value="Genomic_DNA"/>
</dbReference>
<dbReference type="AlphaFoldDB" id="A0AA39XXU8"/>
<accession>A0AA39XXU8</accession>
<protein>
    <submittedName>
        <fullName evidence="1">Uncharacterized protein</fullName>
    </submittedName>
</protein>
<evidence type="ECO:0000313" key="1">
    <source>
        <dbReference type="EMBL" id="KAK0641367.1"/>
    </source>
</evidence>
<reference evidence="1" key="1">
    <citation type="submission" date="2023-06" db="EMBL/GenBank/DDBJ databases">
        <title>Genome-scale phylogeny and comparative genomics of the fungal order Sordariales.</title>
        <authorList>
            <consortium name="Lawrence Berkeley National Laboratory"/>
            <person name="Hensen N."/>
            <person name="Bonometti L."/>
            <person name="Westerberg I."/>
            <person name="Brannstrom I.O."/>
            <person name="Guillou S."/>
            <person name="Cros-Aarteil S."/>
            <person name="Calhoun S."/>
            <person name="Haridas S."/>
            <person name="Kuo A."/>
            <person name="Mondo S."/>
            <person name="Pangilinan J."/>
            <person name="Riley R."/>
            <person name="Labutti K."/>
            <person name="Andreopoulos B."/>
            <person name="Lipzen A."/>
            <person name="Chen C."/>
            <person name="Yanf M."/>
            <person name="Daum C."/>
            <person name="Ng V."/>
            <person name="Clum A."/>
            <person name="Steindorff A."/>
            <person name="Ohm R."/>
            <person name="Martin F."/>
            <person name="Silar P."/>
            <person name="Natvig D."/>
            <person name="Lalanne C."/>
            <person name="Gautier V."/>
            <person name="Ament-Velasquez S.L."/>
            <person name="Kruys A."/>
            <person name="Hutchinson M.I."/>
            <person name="Powell A.J."/>
            <person name="Barry K."/>
            <person name="Miller A.N."/>
            <person name="Grigoriev I.V."/>
            <person name="Debuchy R."/>
            <person name="Gladieux P."/>
            <person name="Thoren M.H."/>
            <person name="Johannesson H."/>
        </authorList>
    </citation>
    <scope>NUCLEOTIDE SEQUENCE</scope>
    <source>
        <strain evidence="1">SMH2532-1</strain>
    </source>
</reference>
<gene>
    <name evidence="1" type="ORF">B0T16DRAFT_214061</name>
</gene>
<sequence>MANIPELTPLPTRHPQSCVSLSLPLLSLLDRTFPPPPALTLSVGSGPGLLEAALLHHYPHRATTPTSFYGIEVATDPNSVPVNRFLPEPNSLVVSGTWAVATEAKEAEGLLFVFPRQPGLIQRYLEVGKGVQVVVWIGPWCDEEEMCRPLKEWGMREEINLEGVVEEGEMVAVYRRREGGAP</sequence>
<comment type="caution">
    <text evidence="1">The sequence shown here is derived from an EMBL/GenBank/DDBJ whole genome shotgun (WGS) entry which is preliminary data.</text>
</comment>